<keyword evidence="7 16" id="KW-0812">Transmembrane</keyword>
<comment type="caution">
    <text evidence="18">The sequence shown here is derived from an EMBL/GenBank/DDBJ whole genome shotgun (WGS) entry which is preliminary data.</text>
</comment>
<keyword evidence="13" id="KW-0464">Manganese</keyword>
<evidence type="ECO:0000256" key="12">
    <source>
        <dbReference type="ARBA" id="ARBA00023180"/>
    </source>
</evidence>
<comment type="subcellular location">
    <subcellularLocation>
        <location evidence="2">Golgi apparatus membrane</location>
        <topology evidence="2">Single-pass type II membrane protein</topology>
    </subcellularLocation>
</comment>
<evidence type="ECO:0000256" key="16">
    <source>
        <dbReference type="SAM" id="Phobius"/>
    </source>
</evidence>
<dbReference type="AlphaFoldDB" id="A0ABD3ACR6"/>
<comment type="pathway">
    <text evidence="3">Protein modification; protein glycosylation.</text>
</comment>
<dbReference type="Gene3D" id="3.90.550.50">
    <property type="match status" value="1"/>
</dbReference>
<dbReference type="Gene3D" id="2.60.120.200">
    <property type="match status" value="1"/>
</dbReference>
<dbReference type="SUPFAM" id="SSF49899">
    <property type="entry name" value="Concanavalin A-like lectins/glucanases"/>
    <property type="match status" value="1"/>
</dbReference>
<dbReference type="FunFam" id="3.90.550.50:FF:000005">
    <property type="entry name" value="Hydroxyproline O-galactosyltransferase"/>
    <property type="match status" value="1"/>
</dbReference>
<dbReference type="Proteomes" id="UP001630127">
    <property type="component" value="Unassembled WGS sequence"/>
</dbReference>
<dbReference type="CDD" id="cd00070">
    <property type="entry name" value="GLECT"/>
    <property type="match status" value="1"/>
</dbReference>
<dbReference type="Pfam" id="PF00337">
    <property type="entry name" value="Gal-bind_lectin"/>
    <property type="match status" value="1"/>
</dbReference>
<feature type="domain" description="Galectin" evidence="17">
    <location>
        <begin position="193"/>
        <end position="402"/>
    </location>
</feature>
<dbReference type="SMART" id="SM00908">
    <property type="entry name" value="Gal-bind_lectin"/>
    <property type="match status" value="1"/>
</dbReference>
<keyword evidence="12" id="KW-0325">Glycoprotein</keyword>
<feature type="transmembrane region" description="Helical" evidence="16">
    <location>
        <begin position="20"/>
        <end position="40"/>
    </location>
</feature>
<dbReference type="PROSITE" id="PS51304">
    <property type="entry name" value="GALECTIN"/>
    <property type="match status" value="1"/>
</dbReference>
<evidence type="ECO:0000313" key="19">
    <source>
        <dbReference type="Proteomes" id="UP001630127"/>
    </source>
</evidence>
<evidence type="ECO:0000256" key="13">
    <source>
        <dbReference type="ARBA" id="ARBA00023211"/>
    </source>
</evidence>
<reference evidence="18 19" key="1">
    <citation type="submission" date="2024-11" db="EMBL/GenBank/DDBJ databases">
        <title>A near-complete genome assembly of Cinchona calisaya.</title>
        <authorList>
            <person name="Lian D.C."/>
            <person name="Zhao X.W."/>
            <person name="Wei L."/>
        </authorList>
    </citation>
    <scope>NUCLEOTIDE SEQUENCE [LARGE SCALE GENOMIC DNA]</scope>
    <source>
        <tissue evidence="18">Nenye</tissue>
    </source>
</reference>
<proteinExistence type="inferred from homology"/>
<dbReference type="FunFam" id="2.60.120.200:FF:000199">
    <property type="entry name" value="Hydroxyproline O-galactosyltransferase GALT4"/>
    <property type="match status" value="1"/>
</dbReference>
<accession>A0ABD3ACR6</accession>
<keyword evidence="10" id="KW-0333">Golgi apparatus</keyword>
<dbReference type="InterPro" id="IPR013320">
    <property type="entry name" value="ConA-like_dom_sf"/>
</dbReference>
<organism evidence="18 19">
    <name type="scientific">Cinchona calisaya</name>
    <dbReference type="NCBI Taxonomy" id="153742"/>
    <lineage>
        <taxon>Eukaryota</taxon>
        <taxon>Viridiplantae</taxon>
        <taxon>Streptophyta</taxon>
        <taxon>Embryophyta</taxon>
        <taxon>Tracheophyta</taxon>
        <taxon>Spermatophyta</taxon>
        <taxon>Magnoliopsida</taxon>
        <taxon>eudicotyledons</taxon>
        <taxon>Gunneridae</taxon>
        <taxon>Pentapetalae</taxon>
        <taxon>asterids</taxon>
        <taxon>lamiids</taxon>
        <taxon>Gentianales</taxon>
        <taxon>Rubiaceae</taxon>
        <taxon>Cinchonoideae</taxon>
        <taxon>Cinchoneae</taxon>
        <taxon>Cinchona</taxon>
    </lineage>
</organism>
<evidence type="ECO:0000256" key="8">
    <source>
        <dbReference type="ARBA" id="ARBA00022968"/>
    </source>
</evidence>
<evidence type="ECO:0000256" key="14">
    <source>
        <dbReference type="ARBA" id="ARBA00059439"/>
    </source>
</evidence>
<evidence type="ECO:0000256" key="3">
    <source>
        <dbReference type="ARBA" id="ARBA00004922"/>
    </source>
</evidence>
<evidence type="ECO:0000256" key="1">
    <source>
        <dbReference type="ARBA" id="ARBA00001936"/>
    </source>
</evidence>
<evidence type="ECO:0000256" key="5">
    <source>
        <dbReference type="ARBA" id="ARBA00022676"/>
    </source>
</evidence>
<evidence type="ECO:0000256" key="2">
    <source>
        <dbReference type="ARBA" id="ARBA00004323"/>
    </source>
</evidence>
<name>A0ABD3ACR6_9GENT</name>
<sequence>MKRAKLDLFMSLSRQKPVQILIFIAILYVVLVSVEVPFVFKTILTQEEGEGGGFNGIGGPRQFLLQNNEQLKFKVKEEHQSPSRPSFNVNTINQSKSERRNQEFTHPLSTFIFDYDETTLNSTRLHSLKSAAKQAYLLGGKLWEELLSSSKPNLNPVDDSAAASAFKEKDNTSSSCPHSISMTADEFWEKKGKLIVLPCGLTLGSHITIVGKPKTAHQERATKISLLKDGQQIMVSQFMLELQGLKTVDGEDPPRILHFNPRLKGDWSGKPVIEQNTCYRMQWGTSQRCEGWRSGADEETVDGQVKCEKWIRDDGNHSEETKASWWLNRLIGRTKKISFDWSFPFVEDRLFVLTLSAGLEGYHVNVDGRHVTSFPYRTGFTLEDATGLILNGDIDIHSVVAASLPTSHPSFAPQRHLDMSPIWKAPPLRDRPVDMFIGILSAGNHFAERMAVRKSWMQNRLIKSSSVVARFFVALHARKEVNVELKKEAEFFGDIVVVPYMDHYDLVVLKTVAICEYGVRKVAAKYIMKCDDDTFVRVEIVLKEANKIPENRSLYVGNINYYFKTMRSGKWAVTYEEWPEEVYPPYANGPGYIISSDIANFIVSGFENHKLRLFKMEDVSMGMWVGQFNSSRTVEYVHSLKFCQFGCIEGYYTAHYQSPRQMMCMWNKLQEQGKPQCCNMR</sequence>
<evidence type="ECO:0000256" key="6">
    <source>
        <dbReference type="ARBA" id="ARBA00022679"/>
    </source>
</evidence>
<comment type="cofactor">
    <cofactor evidence="1">
        <name>Mn(2+)</name>
        <dbReference type="ChEBI" id="CHEBI:29035"/>
    </cofactor>
</comment>
<dbReference type="InterPro" id="IPR002659">
    <property type="entry name" value="Glyco_trans_31"/>
</dbReference>
<keyword evidence="8" id="KW-0735">Signal-anchor</keyword>
<evidence type="ECO:0000256" key="15">
    <source>
        <dbReference type="SAM" id="MobiDB-lite"/>
    </source>
</evidence>
<gene>
    <name evidence="18" type="ORF">ACH5RR_007609</name>
</gene>
<dbReference type="InterPro" id="IPR001079">
    <property type="entry name" value="Galectin_CRD"/>
</dbReference>
<dbReference type="PANTHER" id="PTHR11214:SF286">
    <property type="entry name" value="HYDROXYPROLINE O-GALACTOSYLTRANSFERASE GALT4"/>
    <property type="match status" value="1"/>
</dbReference>
<keyword evidence="19" id="KW-1185">Reference proteome</keyword>
<dbReference type="PANTHER" id="PTHR11214">
    <property type="entry name" value="BETA-1,3-N-ACETYLGLUCOSAMINYLTRANSFERASE"/>
    <property type="match status" value="1"/>
</dbReference>
<evidence type="ECO:0000256" key="10">
    <source>
        <dbReference type="ARBA" id="ARBA00023034"/>
    </source>
</evidence>
<feature type="compositionally biased region" description="Polar residues" evidence="15">
    <location>
        <begin position="82"/>
        <end position="95"/>
    </location>
</feature>
<keyword evidence="6" id="KW-0808">Transferase</keyword>
<comment type="function">
    <text evidence="14">Possesses hydroxyproline O-galactosyltransferase activity. Transfers galactose from UDP-galactose to hydroxyproline residues in the arabinogalactan proteins (AGPs). Is specific for AGPs containing non-contiguous peptidyl hydroxyproline residues. Utilizes UDP-galactose solely as sugar donor. The addition of galactose onto the peptidyl hydroxyproline residues in AGP core proteins represents the first committed step in arabinogalactan polysaccharide addition. AGP glycans play essential roles in both vegetative and reproductive plant growth.</text>
</comment>
<protein>
    <recommendedName>
        <fullName evidence="17">Galectin domain-containing protein</fullName>
    </recommendedName>
</protein>
<dbReference type="FunFam" id="2.60.120.200:FF:000071">
    <property type="entry name" value="Hydroxyproline O-galactosyltransferase GALT2"/>
    <property type="match status" value="1"/>
</dbReference>
<dbReference type="GO" id="GO:0000139">
    <property type="term" value="C:Golgi membrane"/>
    <property type="evidence" value="ECO:0007669"/>
    <property type="project" value="UniProtKB-SubCell"/>
</dbReference>
<dbReference type="GO" id="GO:1990714">
    <property type="term" value="F:hydroxyproline O-galactosyltransferase activity"/>
    <property type="evidence" value="ECO:0007669"/>
    <property type="project" value="UniProtKB-ARBA"/>
</dbReference>
<keyword evidence="9 16" id="KW-1133">Transmembrane helix</keyword>
<evidence type="ECO:0000256" key="11">
    <source>
        <dbReference type="ARBA" id="ARBA00023136"/>
    </source>
</evidence>
<dbReference type="EMBL" id="JBJUIK010000004">
    <property type="protein sequence ID" value="KAL3528287.1"/>
    <property type="molecule type" value="Genomic_DNA"/>
</dbReference>
<evidence type="ECO:0000259" key="17">
    <source>
        <dbReference type="PROSITE" id="PS51304"/>
    </source>
</evidence>
<evidence type="ECO:0000256" key="9">
    <source>
        <dbReference type="ARBA" id="ARBA00022989"/>
    </source>
</evidence>
<feature type="region of interest" description="Disordered" evidence="15">
    <location>
        <begin position="77"/>
        <end position="101"/>
    </location>
</feature>
<keyword evidence="11 16" id="KW-0472">Membrane</keyword>
<evidence type="ECO:0000256" key="4">
    <source>
        <dbReference type="ARBA" id="ARBA00008661"/>
    </source>
</evidence>
<dbReference type="GO" id="GO:0010405">
    <property type="term" value="P:arabinogalactan protein metabolic process"/>
    <property type="evidence" value="ECO:0007669"/>
    <property type="project" value="UniProtKB-ARBA"/>
</dbReference>
<dbReference type="Pfam" id="PF01762">
    <property type="entry name" value="Galactosyl_T"/>
    <property type="match status" value="1"/>
</dbReference>
<evidence type="ECO:0000313" key="18">
    <source>
        <dbReference type="EMBL" id="KAL3528287.1"/>
    </source>
</evidence>
<keyword evidence="5" id="KW-0328">Glycosyltransferase</keyword>
<evidence type="ECO:0000256" key="7">
    <source>
        <dbReference type="ARBA" id="ARBA00022692"/>
    </source>
</evidence>
<comment type="similarity">
    <text evidence="4">Belongs to the glycosyltransferase 31 family.</text>
</comment>